<dbReference type="GO" id="GO:0035014">
    <property type="term" value="F:phosphatidylinositol 3-kinase regulator activity"/>
    <property type="evidence" value="ECO:0007669"/>
    <property type="project" value="TreeGrafter"/>
</dbReference>
<feature type="compositionally biased region" description="Basic and acidic residues" evidence="3">
    <location>
        <begin position="553"/>
        <end position="564"/>
    </location>
</feature>
<dbReference type="SMART" id="SM00320">
    <property type="entry name" value="WD40"/>
    <property type="match status" value="7"/>
</dbReference>
<dbReference type="CDD" id="cd06071">
    <property type="entry name" value="Beach"/>
    <property type="match status" value="1"/>
</dbReference>
<reference evidence="5" key="1">
    <citation type="submission" date="2020-11" db="EMBL/GenBank/DDBJ databases">
        <authorList>
            <person name="Tran Van P."/>
        </authorList>
    </citation>
    <scope>NUCLEOTIDE SEQUENCE</scope>
</reference>
<feature type="compositionally biased region" description="Polar residues" evidence="3">
    <location>
        <begin position="1164"/>
        <end position="1174"/>
    </location>
</feature>
<feature type="region of interest" description="Disordered" evidence="3">
    <location>
        <begin position="538"/>
        <end position="565"/>
    </location>
</feature>
<evidence type="ECO:0000259" key="4">
    <source>
        <dbReference type="PROSITE" id="PS50197"/>
    </source>
</evidence>
<evidence type="ECO:0000256" key="2">
    <source>
        <dbReference type="PROSITE-ProRule" id="PRU00221"/>
    </source>
</evidence>
<dbReference type="Gene3D" id="2.130.10.10">
    <property type="entry name" value="YVTN repeat-like/Quinoprotein amine dehydrogenase"/>
    <property type="match status" value="2"/>
</dbReference>
<dbReference type="SMART" id="SM01026">
    <property type="entry name" value="Beach"/>
    <property type="match status" value="1"/>
</dbReference>
<dbReference type="EMBL" id="LR900992">
    <property type="protein sequence ID" value="CAD7247508.1"/>
    <property type="molecule type" value="Genomic_DNA"/>
</dbReference>
<feature type="region of interest" description="Disordered" evidence="3">
    <location>
        <begin position="1155"/>
        <end position="1174"/>
    </location>
</feature>
<dbReference type="GO" id="GO:0005776">
    <property type="term" value="C:autophagosome"/>
    <property type="evidence" value="ECO:0007669"/>
    <property type="project" value="UniProtKB-SubCell"/>
</dbReference>
<dbReference type="PROSITE" id="PS50082">
    <property type="entry name" value="WD_REPEATS_2"/>
    <property type="match status" value="1"/>
</dbReference>
<dbReference type="SUPFAM" id="SSF56112">
    <property type="entry name" value="Protein kinase-like (PK-like)"/>
    <property type="match status" value="1"/>
</dbReference>
<gene>
    <name evidence="5" type="ORF">DSTB1V02_LOCUS7339</name>
</gene>
<evidence type="ECO:0000256" key="3">
    <source>
        <dbReference type="SAM" id="MobiDB-lite"/>
    </source>
</evidence>
<dbReference type="InterPro" id="IPR036372">
    <property type="entry name" value="BEACH_dom_sf"/>
</dbReference>
<dbReference type="GO" id="GO:0005739">
    <property type="term" value="C:mitochondrion"/>
    <property type="evidence" value="ECO:0007669"/>
    <property type="project" value="TreeGrafter"/>
</dbReference>
<sequence length="1638" mass="182092">MESSQSRENAKNKPLHVPREYQFPRTASLNVLAARKDWLGSLVRGDDEVFRTHDTLDAAEVHQAISLLECLGKDWVYLLVQRHESDEEKECIPLLQPAFSFSGSSKELSFSQALHFLSSTNHKNLWKAASTKHFCMSTPLKPARSKSNDVQTLPVSRVIQTASRRLFPSSSLTPSSEGGVRRVSLCSAHLGLCRPLLIEETDSESTLIFLPLSLHSLWDCLSFSSSITKENVVKPLFIIYQIIHALARIHDLGCFAGDLTMSEILIDERLWIQIIPKLDSNFHTCTKGRTRSLTEERCSQSPISAENDESLPRLVEMWARGSLSNYDYLMKLNALAGRRMGDPKYHPVLPWVIDFSQPNGKWRDLSRSKFRLSKGDNHLDLMYESATASGNESPDIFQISLTLIVYVHAFMSRIIESQQQQVAHHIPEVLSEITYYVYKARRMPQSVLCKHVRSKWVPNEYPASIVRLQEWTPDECIPEFYSDPSIFKSTHEDLPDLAIPAWSSCPEDFIKRHREALESLYVSERLHHWIDLTFGDSPSHEKGLSGDSSGEATEDRKQKDEEGSRAAAFQRLLSRSPKLSTSVEPGNEVPVPLPKDYSPISLLNQVEHLYSFIAGIAGHCPQPLSTGSQGSPQNSFLRLLVSRRKERDLQALACLMLEVFMPSTFQILGSCSSLEQRVHLASSVISQDPKAIPICIREAVASLLNHDSSTVITEKGTPPLTPQLLLQPLISPIPFPSSFSVIYSIAGEISDLHWSLRKKEILSDTEEGLARHSACVVKGTVASLSPVILQLSNEELDLVVPHIKALFRWPQTRVLAAWHLLDPIGQALGPEKTSHHFLPELTALMSCENATEKHLKLFHKSFLLQLLVRLGVKSFLAHFLSILVEALGGCRDSGDAASHQHNLKSLPDEPTSSETQTPKKVETPANAEPGVFEFEEEELRGARGEEEDAEEKEVGEEPLAISHDSLDPTPPLKTCQVGISDMCMESILWLAERLGPVLTARHITRNLLKMLTLCYLEETCLYGEAFVTLQYLPHVMELVASCKQRISVTLEAGLIGALALVPHALDCLRDATLMELLSETLIRRIVYPATQLASSRSLTFPHGEKARSAVIWKTFAVLKVISMRIGFEMSKKHLTAVIVRFFRSFSLAHETDKDDAECHRSTESDTGSDLDNSGYFNIEKDEEKGSYTVKGLVHLEQVDSPADLGFPLSPSEHQIPIPERVEEELKEVFSCELAHEAYITFCHLAGNMHLDRHLCNTKLIRLLYDEHEVKLKKLSPSSSSSSISSRNHFMHSDATARAGETNSSSSTRHVKGNWLAYWEHAIGKPDVPGTFDFKGIPLQGFLGHTANTRSIVVLDNENSFISGGKDRTVRLWSLRNQGDGSCQMACRWVYGHHKKSIVSLAYLDGPRLIASCDSSVHVWDPFMTSPVLQVEGGKHPPVTCLIPFPSAPQRILVGTSEGTLRFLDIRASKYVCDLKTSYLAGGVVRSLCTSSDGHRVAIGHSTGILSVLDLRSGFLLNSWKAHDGEILNLVSGRTKGFVSSSMDQSLMVWSWEDGKVLGLLKGSSEPSHCLSVMGSQLVTATTANRIGVHSGFEEPPGTLAGVRLKLETFKGMITSLATLPLNELLLLGSDNGSIWLFS</sequence>
<dbReference type="PROSITE" id="PS50197">
    <property type="entry name" value="BEACH"/>
    <property type="match status" value="1"/>
</dbReference>
<comment type="subcellular location">
    <subcellularLocation>
        <location evidence="1">Cytoplasmic vesicle</location>
        <location evidence="1">Autophagosome</location>
    </subcellularLocation>
</comment>
<feature type="region of interest" description="Disordered" evidence="3">
    <location>
        <begin position="894"/>
        <end position="956"/>
    </location>
</feature>
<accession>A0A7R9A7D7</accession>
<dbReference type="Pfam" id="PF00400">
    <property type="entry name" value="WD40"/>
    <property type="match status" value="2"/>
</dbReference>
<dbReference type="InterPro" id="IPR052651">
    <property type="entry name" value="WDR81"/>
</dbReference>
<proteinExistence type="predicted"/>
<evidence type="ECO:0000313" key="5">
    <source>
        <dbReference type="EMBL" id="CAD7247508.1"/>
    </source>
</evidence>
<dbReference type="PANTHER" id="PTHR44662">
    <property type="entry name" value="WD REPEAT-CONTAINING PROTEIN 81"/>
    <property type="match status" value="1"/>
</dbReference>
<dbReference type="InterPro" id="IPR011009">
    <property type="entry name" value="Kinase-like_dom_sf"/>
</dbReference>
<dbReference type="Pfam" id="PF02138">
    <property type="entry name" value="Beach"/>
    <property type="match status" value="1"/>
</dbReference>
<dbReference type="InterPro" id="IPR001680">
    <property type="entry name" value="WD40_rpt"/>
</dbReference>
<dbReference type="InterPro" id="IPR000409">
    <property type="entry name" value="BEACH_dom"/>
</dbReference>
<dbReference type="PANTHER" id="PTHR44662:SF1">
    <property type="entry name" value="WD REPEAT-CONTAINING PROTEIN 81"/>
    <property type="match status" value="1"/>
</dbReference>
<keyword evidence="6" id="KW-1185">Reference proteome</keyword>
<dbReference type="EMBL" id="CAJPEV010001475">
    <property type="protein sequence ID" value="CAG0892872.1"/>
    <property type="molecule type" value="Genomic_DNA"/>
</dbReference>
<dbReference type="Proteomes" id="UP000677054">
    <property type="component" value="Unassembled WGS sequence"/>
</dbReference>
<protein>
    <recommendedName>
        <fullName evidence="4">BEACH domain-containing protein</fullName>
    </recommendedName>
</protein>
<keyword evidence="2" id="KW-0853">WD repeat</keyword>
<dbReference type="GO" id="GO:0035973">
    <property type="term" value="P:aggrephagy"/>
    <property type="evidence" value="ECO:0007669"/>
    <property type="project" value="TreeGrafter"/>
</dbReference>
<evidence type="ECO:0000313" key="6">
    <source>
        <dbReference type="Proteomes" id="UP000677054"/>
    </source>
</evidence>
<dbReference type="PROSITE" id="PS50294">
    <property type="entry name" value="WD_REPEATS_REGION"/>
    <property type="match status" value="1"/>
</dbReference>
<dbReference type="InterPro" id="IPR015943">
    <property type="entry name" value="WD40/YVTN_repeat-like_dom_sf"/>
</dbReference>
<feature type="repeat" description="WD" evidence="2">
    <location>
        <begin position="1341"/>
        <end position="1376"/>
    </location>
</feature>
<dbReference type="SUPFAM" id="SSF50978">
    <property type="entry name" value="WD40 repeat-like"/>
    <property type="match status" value="1"/>
</dbReference>
<feature type="compositionally biased region" description="Acidic residues" evidence="3">
    <location>
        <begin position="945"/>
        <end position="956"/>
    </location>
</feature>
<organism evidence="5">
    <name type="scientific">Darwinula stevensoni</name>
    <dbReference type="NCBI Taxonomy" id="69355"/>
    <lineage>
        <taxon>Eukaryota</taxon>
        <taxon>Metazoa</taxon>
        <taxon>Ecdysozoa</taxon>
        <taxon>Arthropoda</taxon>
        <taxon>Crustacea</taxon>
        <taxon>Oligostraca</taxon>
        <taxon>Ostracoda</taxon>
        <taxon>Podocopa</taxon>
        <taxon>Podocopida</taxon>
        <taxon>Darwinulocopina</taxon>
        <taxon>Darwinuloidea</taxon>
        <taxon>Darwinulidae</taxon>
        <taxon>Darwinula</taxon>
    </lineage>
</organism>
<dbReference type="InterPro" id="IPR036322">
    <property type="entry name" value="WD40_repeat_dom_sf"/>
</dbReference>
<name>A0A7R9A7D7_9CRUS</name>
<feature type="domain" description="BEACH" evidence="4">
    <location>
        <begin position="303"/>
        <end position="596"/>
    </location>
</feature>
<dbReference type="Gene3D" id="1.10.1540.10">
    <property type="entry name" value="BEACH domain"/>
    <property type="match status" value="1"/>
</dbReference>
<dbReference type="OrthoDB" id="29306at2759"/>
<evidence type="ECO:0000256" key="1">
    <source>
        <dbReference type="ARBA" id="ARBA00004419"/>
    </source>
</evidence>
<dbReference type="SUPFAM" id="SSF81837">
    <property type="entry name" value="BEACH domain"/>
    <property type="match status" value="1"/>
</dbReference>